<dbReference type="InterPro" id="IPR008929">
    <property type="entry name" value="Chondroitin_lyas"/>
</dbReference>
<dbReference type="InterPro" id="IPR006342">
    <property type="entry name" value="FkbM_mtfrase"/>
</dbReference>
<dbReference type="InterPro" id="IPR029063">
    <property type="entry name" value="SAM-dependent_MTases_sf"/>
</dbReference>
<dbReference type="Pfam" id="PF07940">
    <property type="entry name" value="Hepar_II_III_C"/>
    <property type="match status" value="1"/>
</dbReference>
<evidence type="ECO:0000256" key="1">
    <source>
        <dbReference type="ARBA" id="ARBA00004418"/>
    </source>
</evidence>
<sequence length="845" mass="97082">MRIKNKLDNGFKLSIKDKVKLISSNSINTSLGFRLVTQGRVELVPFKAINFKGWDDWEQDPLKNRSWQWRLNWLSFLPYLMAYHRSCDNDAALDFAREAIQSWLNNYIKTDTSYPFEFIWHDHATALRTEQLILFTYYCLEHAPDWVEQHSDFFVGLEHALLVHGEWLAKDSFYSKHTNHGLEQSRVLLLLSTVFEGEQSVVWQKVALARIKSELEFSFTSEGVHVENSPAYHIFVFKVFLGIVKDYPASILGDLATQFEQFSANALKFIAYILRPDGMLPPIGDTEQLPTSNSYAEMFAKRPIYQHFLYALNQGRQGIKPQLVNSVYPTSGYAIFRDQWPEADVYQQAFHIVMKLGCLSRYHHQQDEGHLSVYAWGEDWLIDSGLYNYVNTDPVRKYMRGRAGHNVPLINGVSYSKDFEHRLKNWKVTDFSDSNENPFVTLELQVLESVIQKRTFSFLGEIKRLCVADEFTFSDEGTHDITLQWHVPTDKKISIENDKVSIVSSAGAQCILTFEDEKPDQIVVLQGQKKDKVYSCISYKTNALESSQVIRVIFRSRPSLSVKSVFDFISEKTISSAVSNTTLHDVEVSSNAYKIDLPDYKTDYIQKFIAEHKAPYESEMLDAMAIGLKPMDLVLDVGANIGNHTLYWACVLGCQVRAFEPNERLYKPLMNSVELNGITHLVNVLPYGVGKVPSKARFTSFDETNLGSQSLQVVSDEEDASIEVVRLDDQVFESPVVAIKIDVEGMELAVLEGAEVLIQKDRPLLVIESVDTTHYESLRDFIKRNDYIYCSSFNGTPTHFFIHQDKVSGSPWINLFFEKGHEFYQMRHFHKKLKKTLQQLSKTKK</sequence>
<dbReference type="SUPFAM" id="SSF48230">
    <property type="entry name" value="Chondroitin AC/alginate lyase"/>
    <property type="match status" value="1"/>
</dbReference>
<proteinExistence type="predicted"/>
<evidence type="ECO:0000259" key="6">
    <source>
        <dbReference type="Pfam" id="PF07940"/>
    </source>
</evidence>
<dbReference type="GO" id="GO:0016829">
    <property type="term" value="F:lyase activity"/>
    <property type="evidence" value="ECO:0007669"/>
    <property type="project" value="UniProtKB-KW"/>
</dbReference>
<evidence type="ECO:0000256" key="3">
    <source>
        <dbReference type="ARBA" id="ARBA00022764"/>
    </source>
</evidence>
<comment type="subcellular location">
    <subcellularLocation>
        <location evidence="1">Periplasm</location>
    </subcellularLocation>
</comment>
<feature type="domain" description="Methyltransferase FkbM" evidence="5">
    <location>
        <begin position="636"/>
        <end position="789"/>
    </location>
</feature>
<accession>A0A0F9W5Y1</accession>
<dbReference type="AlphaFoldDB" id="A0A0F9W5Y1"/>
<dbReference type="GO" id="GO:0042597">
    <property type="term" value="C:periplasmic space"/>
    <property type="evidence" value="ECO:0007669"/>
    <property type="project" value="UniProtKB-SubCell"/>
</dbReference>
<name>A0A0F9W5Y1_9ZZZZ</name>
<dbReference type="Gene3D" id="2.70.98.70">
    <property type="match status" value="1"/>
</dbReference>
<reference evidence="8" key="1">
    <citation type="journal article" date="2015" name="Nature">
        <title>Complex archaea that bridge the gap between prokaryotes and eukaryotes.</title>
        <authorList>
            <person name="Spang A."/>
            <person name="Saw J.H."/>
            <person name="Jorgensen S.L."/>
            <person name="Zaremba-Niedzwiedzka K."/>
            <person name="Martijn J."/>
            <person name="Lind A.E."/>
            <person name="van Eijk R."/>
            <person name="Schleper C."/>
            <person name="Guy L."/>
            <person name="Ettema T.J."/>
        </authorList>
    </citation>
    <scope>NUCLEOTIDE SEQUENCE</scope>
</reference>
<dbReference type="PANTHER" id="PTHR39210:SF1">
    <property type="entry name" value="HEPARIN-SULFATE LYASE"/>
    <property type="match status" value="1"/>
</dbReference>
<comment type="caution">
    <text evidence="8">The sequence shown here is derived from an EMBL/GenBank/DDBJ whole genome shotgun (WGS) entry which is preliminary data.</text>
</comment>
<dbReference type="InterPro" id="IPR031680">
    <property type="entry name" value="Hepar_II_III_N"/>
</dbReference>
<dbReference type="SUPFAM" id="SSF53335">
    <property type="entry name" value="S-adenosyl-L-methionine-dependent methyltransferases"/>
    <property type="match status" value="1"/>
</dbReference>
<feature type="domain" description="Heparinase II/III-like C-terminal" evidence="6">
    <location>
        <begin position="328"/>
        <end position="525"/>
    </location>
</feature>
<keyword evidence="2" id="KW-0732">Signal</keyword>
<dbReference type="Pfam" id="PF16889">
    <property type="entry name" value="Hepar_II_III_N"/>
    <property type="match status" value="1"/>
</dbReference>
<organism evidence="8">
    <name type="scientific">marine sediment metagenome</name>
    <dbReference type="NCBI Taxonomy" id="412755"/>
    <lineage>
        <taxon>unclassified sequences</taxon>
        <taxon>metagenomes</taxon>
        <taxon>ecological metagenomes</taxon>
    </lineage>
</organism>
<evidence type="ECO:0000259" key="7">
    <source>
        <dbReference type="Pfam" id="PF16889"/>
    </source>
</evidence>
<evidence type="ECO:0000313" key="8">
    <source>
        <dbReference type="EMBL" id="KKO07673.1"/>
    </source>
</evidence>
<dbReference type="Pfam" id="PF05050">
    <property type="entry name" value="Methyltransf_21"/>
    <property type="match status" value="1"/>
</dbReference>
<dbReference type="Gene3D" id="3.40.50.150">
    <property type="entry name" value="Vaccinia Virus protein VP39"/>
    <property type="match status" value="1"/>
</dbReference>
<dbReference type="Gene3D" id="1.50.10.100">
    <property type="entry name" value="Chondroitin AC/alginate lyase"/>
    <property type="match status" value="1"/>
</dbReference>
<evidence type="ECO:0008006" key="9">
    <source>
        <dbReference type="Google" id="ProtNLM"/>
    </source>
</evidence>
<dbReference type="EMBL" id="LAZR01000012">
    <property type="protein sequence ID" value="KKO07673.1"/>
    <property type="molecule type" value="Genomic_DNA"/>
</dbReference>
<evidence type="ECO:0000256" key="2">
    <source>
        <dbReference type="ARBA" id="ARBA00022729"/>
    </source>
</evidence>
<gene>
    <name evidence="8" type="ORF">LCGC14_0056300</name>
</gene>
<keyword evidence="4" id="KW-0456">Lyase</keyword>
<evidence type="ECO:0000259" key="5">
    <source>
        <dbReference type="Pfam" id="PF05050"/>
    </source>
</evidence>
<feature type="domain" description="Heparin-sulfate lyase N-terminal" evidence="7">
    <location>
        <begin position="56"/>
        <end position="300"/>
    </location>
</feature>
<keyword evidence="3" id="KW-0574">Periplasm</keyword>
<protein>
    <recommendedName>
        <fullName evidence="9">Methyltransferase FkbM domain-containing protein</fullName>
    </recommendedName>
</protein>
<evidence type="ECO:0000256" key="4">
    <source>
        <dbReference type="ARBA" id="ARBA00023239"/>
    </source>
</evidence>
<dbReference type="NCBIfam" id="TIGR01444">
    <property type="entry name" value="fkbM_fam"/>
    <property type="match status" value="1"/>
</dbReference>
<dbReference type="InterPro" id="IPR012480">
    <property type="entry name" value="Hepar_II_III_C"/>
</dbReference>
<dbReference type="PANTHER" id="PTHR39210">
    <property type="entry name" value="HEPARIN-SULFATE LYASE"/>
    <property type="match status" value="1"/>
</dbReference>